<feature type="non-terminal residue" evidence="1">
    <location>
        <position position="1"/>
    </location>
</feature>
<organism evidence="1 2">
    <name type="scientific">Ambrosia artemisiifolia</name>
    <name type="common">Common ragweed</name>
    <dbReference type="NCBI Taxonomy" id="4212"/>
    <lineage>
        <taxon>Eukaryota</taxon>
        <taxon>Viridiplantae</taxon>
        <taxon>Streptophyta</taxon>
        <taxon>Embryophyta</taxon>
        <taxon>Tracheophyta</taxon>
        <taxon>Spermatophyta</taxon>
        <taxon>Magnoliopsida</taxon>
        <taxon>eudicotyledons</taxon>
        <taxon>Gunneridae</taxon>
        <taxon>Pentapetalae</taxon>
        <taxon>asterids</taxon>
        <taxon>campanulids</taxon>
        <taxon>Asterales</taxon>
        <taxon>Asteraceae</taxon>
        <taxon>Asteroideae</taxon>
        <taxon>Heliantheae alliance</taxon>
        <taxon>Heliantheae</taxon>
        <taxon>Ambrosia</taxon>
    </lineage>
</organism>
<name>A0AAD5BXA3_AMBAR</name>
<accession>A0AAD5BXA3</accession>
<sequence>PLKKQKEVEAFAIDGDDIQVIKLESSKKVEKKGEYSKAVFVKKITHRFKLRIEKSRKDIRFAICEWSKCMKLLGLQNGKNYRVSYLKEECMLIFSNP</sequence>
<gene>
    <name evidence="1" type="ORF">M8C21_026872</name>
</gene>
<dbReference type="EMBL" id="JAMZMK010010450">
    <property type="protein sequence ID" value="KAI7731448.1"/>
    <property type="molecule type" value="Genomic_DNA"/>
</dbReference>
<reference evidence="1" key="1">
    <citation type="submission" date="2022-06" db="EMBL/GenBank/DDBJ databases">
        <title>Uncovering the hologenomic basis of an extraordinary plant invasion.</title>
        <authorList>
            <person name="Bieker V.C."/>
            <person name="Martin M.D."/>
            <person name="Gilbert T."/>
            <person name="Hodgins K."/>
            <person name="Battlay P."/>
            <person name="Petersen B."/>
            <person name="Wilson J."/>
        </authorList>
    </citation>
    <scope>NUCLEOTIDE SEQUENCE</scope>
    <source>
        <strain evidence="1">AA19_3_7</strain>
        <tissue evidence="1">Leaf</tissue>
    </source>
</reference>
<dbReference type="AlphaFoldDB" id="A0AAD5BXA3"/>
<dbReference type="Proteomes" id="UP001206925">
    <property type="component" value="Unassembled WGS sequence"/>
</dbReference>
<evidence type="ECO:0000313" key="1">
    <source>
        <dbReference type="EMBL" id="KAI7731448.1"/>
    </source>
</evidence>
<comment type="caution">
    <text evidence="1">The sequence shown here is derived from an EMBL/GenBank/DDBJ whole genome shotgun (WGS) entry which is preliminary data.</text>
</comment>
<protein>
    <submittedName>
        <fullName evidence="1">Uncharacterized protein</fullName>
    </submittedName>
</protein>
<keyword evidence="2" id="KW-1185">Reference proteome</keyword>
<evidence type="ECO:0000313" key="2">
    <source>
        <dbReference type="Proteomes" id="UP001206925"/>
    </source>
</evidence>
<proteinExistence type="predicted"/>